<accession>A0ABS9VVL1</accession>
<reference evidence="1 2" key="2">
    <citation type="journal article" date="2021" name="Syst. Appl. Microbiol.">
        <title>Phylogenetic classification of ten novel species belonging to the genus Bifidobacterium comprising B. phasiani sp. nov., B. pongonis sp. nov., B. saguinibicoloris sp. nov., B. colobi sp. nov., B. simiiventris sp. nov., B. santillanense sp. nov., B. miconis sp. nov., B. amazonense sp. nov., B. pluvialisilvae sp. nov., and B. miconisargentati sp. nov.</title>
        <authorList>
            <person name="Lugli G.A."/>
            <person name="Calvete-Torre I."/>
            <person name="Alessandri G."/>
            <person name="Milani C."/>
            <person name="Turroni F."/>
            <person name="Laiolo P."/>
            <person name="Ossiprandi M.C."/>
            <person name="Margolles A."/>
            <person name="Ruiz L."/>
            <person name="Ventura M."/>
        </authorList>
    </citation>
    <scope>NUCLEOTIDE SEQUENCE [LARGE SCALE GENOMIC DNA]</scope>
    <source>
        <strain evidence="1 2">MA1</strain>
    </source>
</reference>
<dbReference type="Proteomes" id="UP000710815">
    <property type="component" value="Unassembled WGS sequence"/>
</dbReference>
<sequence length="478" mass="53228">MTSLNIDGADRLVIPDGVHSSQEPSLNALANAAGDRFDVWQRQINRLALSMTVEGFWAARNVVMSIPRQTGKTFDVGWLVIHRCARTPGLRAVWTAQHFSVIKDTFEGMCGIVLRPEMASLVDPDHGISLAAGKEEIRFRNGSRIFFRARERGALRGVKKVALLVIDECQHLSDSAMAAMLPTQNRAYNPQTIYMGTPPGPKDNGEAFTRMRTKALSGRSHSSMYVEFCAERGCDPLDREQWKKANPSYPGHTSDESIMNLYDNLAGDDFNREALGIWDEHSTSAAIDQAKWDEATVNRRREDGVMSFGIDMNPDRTRLTIGACMKYADDTAHIELAEYRDTNRDGVMWAVNLLERVWDDTAAVVIDAQSPAMSLITDLQEAGIHVTVTNSAAMGQACGRFQDMLKDGTLTHLPEDGQQPLWTAVRKATIRPINKQGLFGWNRPDDDTDISPLVACTIALHGAMTTRRDPTRETETWF</sequence>
<gene>
    <name evidence="1" type="ORF">JS533_007450</name>
</gene>
<comment type="caution">
    <text evidence="1">The sequence shown here is derived from an EMBL/GenBank/DDBJ whole genome shotgun (WGS) entry which is preliminary data.</text>
</comment>
<proteinExistence type="predicted"/>
<evidence type="ECO:0000313" key="2">
    <source>
        <dbReference type="Proteomes" id="UP000710815"/>
    </source>
</evidence>
<dbReference type="InterPro" id="IPR027417">
    <property type="entry name" value="P-loop_NTPase"/>
</dbReference>
<evidence type="ECO:0000313" key="1">
    <source>
        <dbReference type="EMBL" id="MCH9276107.1"/>
    </source>
</evidence>
<keyword evidence="2" id="KW-1185">Reference proteome</keyword>
<dbReference type="RefSeq" id="WP_241513809.1">
    <property type="nucleotide sequence ID" value="NZ_JAFEJT020000027.1"/>
</dbReference>
<name>A0ABS9VVL1_9BIFI</name>
<organism evidence="1 2">
    <name type="scientific">Bifidobacterium amazonense</name>
    <dbReference type="NCBI Taxonomy" id="2809027"/>
    <lineage>
        <taxon>Bacteria</taxon>
        <taxon>Bacillati</taxon>
        <taxon>Actinomycetota</taxon>
        <taxon>Actinomycetes</taxon>
        <taxon>Bifidobacteriales</taxon>
        <taxon>Bifidobacteriaceae</taxon>
        <taxon>Bifidobacterium</taxon>
    </lineage>
</organism>
<reference evidence="1 2" key="1">
    <citation type="journal article" date="2021" name="Environ. Microbiol.">
        <title>Genetic insights into the dark matter of the mammalian gut microbiota through targeted genome reconstruction.</title>
        <authorList>
            <person name="Lugli G.A."/>
            <person name="Alessandri G."/>
            <person name="Milani C."/>
            <person name="Viappiani A."/>
            <person name="Fontana F."/>
            <person name="Tarracchini C."/>
            <person name="Mancabelli L."/>
            <person name="Argentini C."/>
            <person name="Ruiz L."/>
            <person name="Margolles A."/>
            <person name="van Sinderen D."/>
            <person name="Turroni F."/>
            <person name="Ventura M."/>
        </authorList>
    </citation>
    <scope>NUCLEOTIDE SEQUENCE [LARGE SCALE GENOMIC DNA]</scope>
    <source>
        <strain evidence="1 2">MA1</strain>
    </source>
</reference>
<dbReference type="Gene3D" id="3.40.50.300">
    <property type="entry name" value="P-loop containing nucleotide triphosphate hydrolases"/>
    <property type="match status" value="1"/>
</dbReference>
<dbReference type="EMBL" id="JAFEJT020000027">
    <property type="protein sequence ID" value="MCH9276107.1"/>
    <property type="molecule type" value="Genomic_DNA"/>
</dbReference>
<protein>
    <submittedName>
        <fullName evidence="1">Terminase</fullName>
    </submittedName>
</protein>